<feature type="compositionally biased region" description="Polar residues" evidence="9">
    <location>
        <begin position="14"/>
        <end position="23"/>
    </location>
</feature>
<feature type="compositionally biased region" description="Basic residues" evidence="9">
    <location>
        <begin position="1"/>
        <end position="10"/>
    </location>
</feature>
<accession>A0ABM1MP17</accession>
<dbReference type="RefSeq" id="XP_017776317.1">
    <property type="nucleotide sequence ID" value="XM_017920828.1"/>
</dbReference>
<feature type="region of interest" description="Disordered" evidence="9">
    <location>
        <begin position="1"/>
        <end position="24"/>
    </location>
</feature>
<reference evidence="11" key="1">
    <citation type="submission" date="2025-08" db="UniProtKB">
        <authorList>
            <consortium name="RefSeq"/>
        </authorList>
    </citation>
    <scope>IDENTIFICATION</scope>
    <source>
        <tissue evidence="11">Whole Larva</tissue>
    </source>
</reference>
<evidence type="ECO:0000256" key="6">
    <source>
        <dbReference type="ARBA" id="ARBA00023242"/>
    </source>
</evidence>
<dbReference type="CDD" id="cd22999">
    <property type="entry name" value="SAP_SLX4"/>
    <property type="match status" value="1"/>
</dbReference>
<keyword evidence="11" id="KW-0255">Endonuclease</keyword>
<dbReference type="PANTHER" id="PTHR21541:SF3">
    <property type="entry name" value="STRUCTURE-SPECIFIC ENDONUCLEASE SUBUNIT SLX4"/>
    <property type="match status" value="1"/>
</dbReference>
<gene>
    <name evidence="11" type="primary">LOC108562473</name>
</gene>
<dbReference type="GeneID" id="108562473"/>
<proteinExistence type="inferred from homology"/>
<evidence type="ECO:0000256" key="2">
    <source>
        <dbReference type="ARBA" id="ARBA00006661"/>
    </source>
</evidence>
<keyword evidence="11" id="KW-0540">Nuclease</keyword>
<keyword evidence="6" id="KW-0539">Nucleus</keyword>
<evidence type="ECO:0000256" key="5">
    <source>
        <dbReference type="ARBA" id="ARBA00023204"/>
    </source>
</evidence>
<keyword evidence="4" id="KW-0233">DNA recombination</keyword>
<comment type="similarity">
    <text evidence="2">Belongs to the SLX4 family.</text>
</comment>
<evidence type="ECO:0000313" key="10">
    <source>
        <dbReference type="Proteomes" id="UP000695000"/>
    </source>
</evidence>
<dbReference type="GO" id="GO:0004519">
    <property type="term" value="F:endonuclease activity"/>
    <property type="evidence" value="ECO:0007669"/>
    <property type="project" value="UniProtKB-KW"/>
</dbReference>
<dbReference type="PANTHER" id="PTHR21541">
    <property type="entry name" value="BTB POZ DOMAIN CONTAINING 12"/>
    <property type="match status" value="1"/>
</dbReference>
<evidence type="ECO:0000256" key="1">
    <source>
        <dbReference type="ARBA" id="ARBA00004123"/>
    </source>
</evidence>
<evidence type="ECO:0000313" key="11">
    <source>
        <dbReference type="RefSeq" id="XP_017776317.1"/>
    </source>
</evidence>
<protein>
    <recommendedName>
        <fullName evidence="7">Structure-specific endonuclease subunit SLX4</fullName>
    </recommendedName>
</protein>
<keyword evidence="10" id="KW-1185">Reference proteome</keyword>
<dbReference type="InterPro" id="IPR018574">
    <property type="entry name" value="Structure-sp_endonuc_su_Slx4"/>
</dbReference>
<evidence type="ECO:0000256" key="3">
    <source>
        <dbReference type="ARBA" id="ARBA00022763"/>
    </source>
</evidence>
<evidence type="ECO:0000256" key="4">
    <source>
        <dbReference type="ARBA" id="ARBA00023172"/>
    </source>
</evidence>
<dbReference type="Pfam" id="PF09494">
    <property type="entry name" value="Slx4"/>
    <property type="match status" value="1"/>
</dbReference>
<comment type="subcellular location">
    <subcellularLocation>
        <location evidence="1">Nucleus</location>
    </subcellularLocation>
</comment>
<organism evidence="10 11">
    <name type="scientific">Nicrophorus vespilloides</name>
    <name type="common">Boreal carrion beetle</name>
    <dbReference type="NCBI Taxonomy" id="110193"/>
    <lineage>
        <taxon>Eukaryota</taxon>
        <taxon>Metazoa</taxon>
        <taxon>Ecdysozoa</taxon>
        <taxon>Arthropoda</taxon>
        <taxon>Hexapoda</taxon>
        <taxon>Insecta</taxon>
        <taxon>Pterygota</taxon>
        <taxon>Neoptera</taxon>
        <taxon>Endopterygota</taxon>
        <taxon>Coleoptera</taxon>
        <taxon>Polyphaga</taxon>
        <taxon>Staphyliniformia</taxon>
        <taxon>Silphidae</taxon>
        <taxon>Nicrophorinae</taxon>
        <taxon>Nicrophorus</taxon>
    </lineage>
</organism>
<evidence type="ECO:0000256" key="8">
    <source>
        <dbReference type="SAM" id="Coils"/>
    </source>
</evidence>
<dbReference type="Proteomes" id="UP000695000">
    <property type="component" value="Unplaced"/>
</dbReference>
<keyword evidence="11" id="KW-0378">Hydrolase</keyword>
<keyword evidence="5" id="KW-0234">DNA repair</keyword>
<evidence type="ECO:0000256" key="9">
    <source>
        <dbReference type="SAM" id="MobiDB-lite"/>
    </source>
</evidence>
<evidence type="ECO:0000256" key="7">
    <source>
        <dbReference type="ARBA" id="ARBA00029496"/>
    </source>
</evidence>
<sequence length="1248" mass="143261">MRGSLKRIHLYSKMSKSQRSNRGTAKFSHLQLKNNGETGNINVSPCQGISKYFTRASSSQQKPPEFNSPFLNKTKEIVPNLKSDDDDDFKPVKPIKIARIFTNPKTGSNVTRKKYTKKVKTKKGDNLIQKTLSDNFGQDDVNPEHLQIALALSKSVQDQACSQENSRDVPIYPSTQVIKENARDTLAQFAFKSSKSEDIIWPLKSYTEVSRKKKKSKFSCVTPILLLRTNEERDALISSKVSSILANNILNTPPDDCLNEPLNVYSNILQKYHCRQSKLFQMTNLSKCDRNDLFYVEKLNFERDITKCGDRLKKWEEIPGRALSPPRIIKKPVLSIDTTIVDNINKTLSTMQSMVDYCINDVPTETIADISIYINEDNATSIPDFTAISPKKNIEIERKSISPKVIGNDEIEKNNVKERKTFNRSPSPDLFDSDEANQSPVIQKFKRIVPTDLDVSEELKSDDDDCDILDNGVCYFESFCEDEVLISQKCMDTFTTDDKKSPIIDDGGGKLQNTSIVTFDLTQEETILLKHNSNELEVKTRQSLSIENTSLFQEETFLLESNSNQVDKKQYQYLQKRDLSEDKEETIVLDHCYIQNDSIDKLDLTEEVLKSNTSLSETKTLKTEDYDFTEEKTVSVSSYKEDKSNISKICGLANQFKLERNSSMNEMNTIIVDKQNESINMTQTLNNEHGFKYLESKYEINNSIKNYNFMALEEDFLNCNSTIDSENEEHCIKSHDDNFLKTNEINDFAKNSKHSECTEIEDDSDKMKQTDHINSSKDDSLNLTHLINYLRHDKKADVIDLCHDSNDSDSPEHLSNEIATFKSKLYEAQSKSTFKISEDEEELCNEVEEENELLNNQKLDVKEMSTEELIKSVDDAINKFKRKSINANDSNESQESCTISDEELNYSSYFHTPNKLKTKYNQLEFDDDNDIIEIDDSDDDGVADDLYTRDTPISYNDFATTSSSKTTPTKENISKVNVKDIDTEYLICDDNAGTNLDNNSLLKKVIHPRVRDLSARKSYGFNDTFGNLLEQSKFIKQIENRLDPVNEKTPVKEKPIEVQTTPDNGMIIKTTDITPMPDYESMGSPEIIQELNKFGVKKLKRQRGISMLKYLYESTHPSSYVPERDPIEEQRSAKRRRKLIVEDEFKSREPKSVEIIADVNAGETREDMIFEKKISKKIASCQVPMHIAFHNLVTSDPNLQENILFYEPLQVEVLYDMLKEQGYKYHLQDLITFLDRKCITFRLNQANK</sequence>
<keyword evidence="3" id="KW-0227">DNA damage</keyword>
<feature type="coiled-coil region" evidence="8">
    <location>
        <begin position="837"/>
        <end position="867"/>
    </location>
</feature>
<keyword evidence="8" id="KW-0175">Coiled coil</keyword>
<name>A0ABM1MP17_NICVS</name>